<reference evidence="4 5" key="1">
    <citation type="submission" date="2018-10" db="EMBL/GenBank/DDBJ databases">
        <title>Draft genome of Fastidiocella sp. strain 375T, a bacterium isolated from a karstic cave dripping water.</title>
        <authorList>
            <person name="Coelho C."/>
            <person name="Verissimo A."/>
            <person name="Tiago I."/>
        </authorList>
    </citation>
    <scope>NUCLEOTIDE SEQUENCE [LARGE SCALE GENOMIC DNA]</scope>
    <source>
        <strain evidence="4 5">CAVE-375</strain>
    </source>
</reference>
<keyword evidence="4" id="KW-0282">Flagellum</keyword>
<dbReference type="SUPFAM" id="SSF140566">
    <property type="entry name" value="FlgN-like"/>
    <property type="match status" value="1"/>
</dbReference>
<dbReference type="Gene3D" id="1.20.58.300">
    <property type="entry name" value="FlgN-like"/>
    <property type="match status" value="1"/>
</dbReference>
<gene>
    <name evidence="4" type="ORF">EBB06_10205</name>
</gene>
<evidence type="ECO:0000313" key="5">
    <source>
        <dbReference type="Proteomes" id="UP000290682"/>
    </source>
</evidence>
<dbReference type="Proteomes" id="UP000290682">
    <property type="component" value="Unassembled WGS sequence"/>
</dbReference>
<proteinExistence type="inferred from homology"/>
<evidence type="ECO:0000256" key="1">
    <source>
        <dbReference type="ARBA" id="ARBA00002397"/>
    </source>
</evidence>
<dbReference type="Pfam" id="PF05130">
    <property type="entry name" value="FlgN"/>
    <property type="match status" value="1"/>
</dbReference>
<evidence type="ECO:0000313" key="4">
    <source>
        <dbReference type="EMBL" id="RXZ43343.1"/>
    </source>
</evidence>
<keyword evidence="4" id="KW-0969">Cilium</keyword>
<comment type="function">
    <text evidence="1">Required for the efficient initiation of filament assembly.</text>
</comment>
<evidence type="ECO:0000256" key="2">
    <source>
        <dbReference type="ARBA" id="ARBA00007703"/>
    </source>
</evidence>
<keyword evidence="5" id="KW-1185">Reference proteome</keyword>
<keyword evidence="3" id="KW-1005">Bacterial flagellum biogenesis</keyword>
<dbReference type="InterPro" id="IPR007809">
    <property type="entry name" value="FlgN-like"/>
</dbReference>
<comment type="similarity">
    <text evidence="2">Belongs to the FlgN family.</text>
</comment>
<accession>A0ABY0FFF0</accession>
<dbReference type="EMBL" id="REGR01000010">
    <property type="protein sequence ID" value="RXZ43343.1"/>
    <property type="molecule type" value="Genomic_DNA"/>
</dbReference>
<dbReference type="InterPro" id="IPR036679">
    <property type="entry name" value="FlgN-like_sf"/>
</dbReference>
<name>A0ABY0FFF0_9NEIS</name>
<protein>
    <submittedName>
        <fullName evidence="4">Flagellar protein FlgN</fullName>
    </submittedName>
</protein>
<sequence length="155" mass="16718">MNETAERFAELCREETAVLATLLATLEAEQRALVGREVSALEALAERKAEQLRALEEPSRGRAAVMRLAELVDAASLNAWLADKPEALSAWEALEVTLARTRSVNQVNGRLMGDRLERVEEALAVLKSAAAATMGYERDGSQGQVMSGGRHLGSA</sequence>
<comment type="caution">
    <text evidence="4">The sequence shown here is derived from an EMBL/GenBank/DDBJ whole genome shotgun (WGS) entry which is preliminary data.</text>
</comment>
<keyword evidence="4" id="KW-0966">Cell projection</keyword>
<dbReference type="RefSeq" id="WP_129213086.1">
    <property type="nucleotide sequence ID" value="NZ_REGR01000010.1"/>
</dbReference>
<evidence type="ECO:0000256" key="3">
    <source>
        <dbReference type="ARBA" id="ARBA00022795"/>
    </source>
</evidence>
<organism evidence="4 5">
    <name type="scientific">Crenobacter cavernae</name>
    <dbReference type="NCBI Taxonomy" id="2290923"/>
    <lineage>
        <taxon>Bacteria</taxon>
        <taxon>Pseudomonadati</taxon>
        <taxon>Pseudomonadota</taxon>
        <taxon>Betaproteobacteria</taxon>
        <taxon>Neisseriales</taxon>
        <taxon>Neisseriaceae</taxon>
        <taxon>Crenobacter</taxon>
    </lineage>
</organism>